<reference evidence="1 2" key="2">
    <citation type="journal article" date="2019" name="G3 (Bethesda)">
        <title>Hybrid Assembly of the Genome of the Entomopathogenic Nematode Steinernema carpocapsae Identifies the X-Chromosome.</title>
        <authorList>
            <person name="Serra L."/>
            <person name="Macchietto M."/>
            <person name="Macias-Munoz A."/>
            <person name="McGill C.J."/>
            <person name="Rodriguez I.M."/>
            <person name="Rodriguez B."/>
            <person name="Murad R."/>
            <person name="Mortazavi A."/>
        </authorList>
    </citation>
    <scope>NUCLEOTIDE SEQUENCE [LARGE SCALE GENOMIC DNA]</scope>
    <source>
        <strain evidence="1 2">ALL</strain>
    </source>
</reference>
<evidence type="ECO:0000313" key="1">
    <source>
        <dbReference type="EMBL" id="TKR95344.1"/>
    </source>
</evidence>
<keyword evidence="2" id="KW-1185">Reference proteome</keyword>
<dbReference type="Proteomes" id="UP000298663">
    <property type="component" value="Unassembled WGS sequence"/>
</dbReference>
<dbReference type="EMBL" id="AZBU02000002">
    <property type="protein sequence ID" value="TKR95344.1"/>
    <property type="molecule type" value="Genomic_DNA"/>
</dbReference>
<accession>A0A4U5PGX3</accession>
<sequence>MNVLPNELIHNIVERSRLKNGALIAELPKNWLCVWKDVQKKAKREGVVTVFVNPKMDDAGFDFLTVALPEKFKDAEAFELCTLLITSKEEKWKRAENLKILGSEVDRERFESIIDFVKHSKRVKVQFSGFDPNTSVEVNARILNTVIVALSSLKPVLSEVHYPELADWKTFEFTRDLSLDFVLFGLENYHLPVMTFSDKNAVLELIRTYLRRQNPLNLDSSASCTFVLPKNQEFSDIEKQPGFEKRIPFGTFWRATQVIYTFKHPTLPEGNLMRLCCYVGENDKLVEVTFKRPVVEEPSFWGKLLLSYSLLKRFTSKHS</sequence>
<comment type="caution">
    <text evidence="1">The sequence shown here is derived from an EMBL/GenBank/DDBJ whole genome shotgun (WGS) entry which is preliminary data.</text>
</comment>
<proteinExistence type="predicted"/>
<organism evidence="1 2">
    <name type="scientific">Steinernema carpocapsae</name>
    <name type="common">Entomopathogenic nematode</name>
    <dbReference type="NCBI Taxonomy" id="34508"/>
    <lineage>
        <taxon>Eukaryota</taxon>
        <taxon>Metazoa</taxon>
        <taxon>Ecdysozoa</taxon>
        <taxon>Nematoda</taxon>
        <taxon>Chromadorea</taxon>
        <taxon>Rhabditida</taxon>
        <taxon>Tylenchina</taxon>
        <taxon>Panagrolaimomorpha</taxon>
        <taxon>Strongyloidoidea</taxon>
        <taxon>Steinernematidae</taxon>
        <taxon>Steinernema</taxon>
    </lineage>
</organism>
<gene>
    <name evidence="1" type="ORF">L596_009525</name>
</gene>
<reference evidence="1 2" key="1">
    <citation type="journal article" date="2015" name="Genome Biol.">
        <title>Comparative genomics of Steinernema reveals deeply conserved gene regulatory networks.</title>
        <authorList>
            <person name="Dillman A.R."/>
            <person name="Macchietto M."/>
            <person name="Porter C.F."/>
            <person name="Rogers A."/>
            <person name="Williams B."/>
            <person name="Antoshechkin I."/>
            <person name="Lee M.M."/>
            <person name="Goodwin Z."/>
            <person name="Lu X."/>
            <person name="Lewis E.E."/>
            <person name="Goodrich-Blair H."/>
            <person name="Stock S.P."/>
            <person name="Adams B.J."/>
            <person name="Sternberg P.W."/>
            <person name="Mortazavi A."/>
        </authorList>
    </citation>
    <scope>NUCLEOTIDE SEQUENCE [LARGE SCALE GENOMIC DNA]</scope>
    <source>
        <strain evidence="1 2">ALL</strain>
    </source>
</reference>
<dbReference type="AlphaFoldDB" id="A0A4U5PGX3"/>
<evidence type="ECO:0000313" key="2">
    <source>
        <dbReference type="Proteomes" id="UP000298663"/>
    </source>
</evidence>
<name>A0A4U5PGX3_STECR</name>
<protein>
    <submittedName>
        <fullName evidence="1">Uncharacterized protein</fullName>
    </submittedName>
</protein>